<keyword evidence="2" id="KW-0479">Metal-binding</keyword>
<evidence type="ECO:0000256" key="9">
    <source>
        <dbReference type="SAM" id="MobiDB-lite"/>
    </source>
</evidence>
<feature type="compositionally biased region" description="Polar residues" evidence="9">
    <location>
        <begin position="1476"/>
        <end position="1486"/>
    </location>
</feature>
<dbReference type="SMART" id="SM00355">
    <property type="entry name" value="ZnF_C2H2"/>
    <property type="match status" value="5"/>
</dbReference>
<keyword evidence="7" id="KW-0539">Nucleus</keyword>
<keyword evidence="12" id="KW-1185">Reference proteome</keyword>
<reference evidence="11 12" key="1">
    <citation type="journal article" date="2018" name="Nat. Ecol. Evol.">
        <title>Shark genomes provide insights into elasmobranch evolution and the origin of vertebrates.</title>
        <authorList>
            <person name="Hara Y"/>
            <person name="Yamaguchi K"/>
            <person name="Onimaru K"/>
            <person name="Kadota M"/>
            <person name="Koyanagi M"/>
            <person name="Keeley SD"/>
            <person name="Tatsumi K"/>
            <person name="Tanaka K"/>
            <person name="Motone F"/>
            <person name="Kageyama Y"/>
            <person name="Nozu R"/>
            <person name="Adachi N"/>
            <person name="Nishimura O"/>
            <person name="Nakagawa R"/>
            <person name="Tanegashima C"/>
            <person name="Kiyatake I"/>
            <person name="Matsumoto R"/>
            <person name="Murakumo K"/>
            <person name="Nishida K"/>
            <person name="Terakita A"/>
            <person name="Kuratani S"/>
            <person name="Sato K"/>
            <person name="Hyodo S Kuraku.S."/>
        </authorList>
    </citation>
    <scope>NUCLEOTIDE SEQUENCE [LARGE SCALE GENOMIC DNA]</scope>
</reference>
<evidence type="ECO:0000313" key="11">
    <source>
        <dbReference type="EMBL" id="GCB70490.1"/>
    </source>
</evidence>
<dbReference type="SUPFAM" id="SSF57667">
    <property type="entry name" value="beta-beta-alpha zinc fingers"/>
    <property type="match status" value="1"/>
</dbReference>
<dbReference type="OMA" id="HEEIQYK"/>
<dbReference type="OrthoDB" id="8069632at2759"/>
<gene>
    <name evidence="11" type="ORF">scyTo_0005688</name>
</gene>
<evidence type="ECO:0000256" key="5">
    <source>
        <dbReference type="ARBA" id="ARBA00022833"/>
    </source>
</evidence>
<feature type="region of interest" description="Disordered" evidence="9">
    <location>
        <begin position="496"/>
        <end position="523"/>
    </location>
</feature>
<keyword evidence="4 8" id="KW-0863">Zinc-finger</keyword>
<feature type="compositionally biased region" description="Basic and acidic residues" evidence="9">
    <location>
        <begin position="1520"/>
        <end position="1529"/>
    </location>
</feature>
<evidence type="ECO:0000256" key="2">
    <source>
        <dbReference type="ARBA" id="ARBA00022723"/>
    </source>
</evidence>
<keyword evidence="3" id="KW-0677">Repeat</keyword>
<evidence type="ECO:0000256" key="3">
    <source>
        <dbReference type="ARBA" id="ARBA00022737"/>
    </source>
</evidence>
<dbReference type="EMBL" id="BFAA01001813">
    <property type="protein sequence ID" value="GCB70490.1"/>
    <property type="molecule type" value="Genomic_DNA"/>
</dbReference>
<comment type="caution">
    <text evidence="11">The sequence shown here is derived from an EMBL/GenBank/DDBJ whole genome shotgun (WGS) entry which is preliminary data.</text>
</comment>
<dbReference type="GO" id="GO:0005634">
    <property type="term" value="C:nucleus"/>
    <property type="evidence" value="ECO:0007669"/>
    <property type="project" value="UniProtKB-SubCell"/>
</dbReference>
<accession>A0A401PBJ2</accession>
<dbReference type="GO" id="GO:0003677">
    <property type="term" value="F:DNA binding"/>
    <property type="evidence" value="ECO:0007669"/>
    <property type="project" value="UniProtKB-KW"/>
</dbReference>
<feature type="compositionally biased region" description="Polar residues" evidence="9">
    <location>
        <begin position="504"/>
        <end position="523"/>
    </location>
</feature>
<dbReference type="Gene3D" id="3.30.160.60">
    <property type="entry name" value="Classic Zinc Finger"/>
    <property type="match status" value="1"/>
</dbReference>
<evidence type="ECO:0000256" key="1">
    <source>
        <dbReference type="ARBA" id="ARBA00004123"/>
    </source>
</evidence>
<keyword evidence="6" id="KW-0238">DNA-binding</keyword>
<evidence type="ECO:0000259" key="10">
    <source>
        <dbReference type="PROSITE" id="PS50157"/>
    </source>
</evidence>
<dbReference type="STRING" id="75743.A0A401PBJ2"/>
<dbReference type="Proteomes" id="UP000288216">
    <property type="component" value="Unassembled WGS sequence"/>
</dbReference>
<feature type="compositionally biased region" description="Polar residues" evidence="9">
    <location>
        <begin position="1256"/>
        <end position="1286"/>
    </location>
</feature>
<dbReference type="PROSITE" id="PS50157">
    <property type="entry name" value="ZINC_FINGER_C2H2_2"/>
    <property type="match status" value="1"/>
</dbReference>
<dbReference type="PROSITE" id="PS00028">
    <property type="entry name" value="ZINC_FINGER_C2H2_1"/>
    <property type="match status" value="3"/>
</dbReference>
<comment type="subcellular location">
    <subcellularLocation>
        <location evidence="1">Nucleus</location>
    </subcellularLocation>
</comment>
<feature type="region of interest" description="Disordered" evidence="9">
    <location>
        <begin position="1249"/>
        <end position="1305"/>
    </location>
</feature>
<feature type="domain" description="C2H2-type" evidence="10">
    <location>
        <begin position="203"/>
        <end position="230"/>
    </location>
</feature>
<dbReference type="PANTHER" id="PTHR24392:SF31">
    <property type="entry name" value="C2H2-TYPE DOMAIN-CONTAINING PROTEIN"/>
    <property type="match status" value="1"/>
</dbReference>
<evidence type="ECO:0000256" key="6">
    <source>
        <dbReference type="ARBA" id="ARBA00023125"/>
    </source>
</evidence>
<feature type="region of interest" description="Disordered" evidence="9">
    <location>
        <begin position="1431"/>
        <end position="1486"/>
    </location>
</feature>
<keyword evidence="5" id="KW-0862">Zinc</keyword>
<sequence>MQLKWLKVLLPKLEDLTGKKSFAYSASEVSIKCGLGRKQTARKTIAVKSHLSAKKQQSTQNLRLSKKRIEICDQKGGCGQEKNEMLMFCVKCKDIQQFNFTELLEHCQQKHPEDKPVFVCSRCGVTVDDVEQMNVHGLSHKMDRMSITELGGGKGDLYLPREVELHKTRHLKPNTLYCNKCRFSTKYPFLFQKHVLRHEEIQYKCGRCDRVCYTRGEFQRHSVQHTGTFPFKCRYCDYGAVRKDYVVKHTKGVHRDIIKNGGSALVLPMRKGHKKKAFSKPLNIIKVKPNKVTQHENSANISLHDCVTKSATLTSNPSGTSCQVQDLDIAVLPGTGINSANEDVDKSIIQHVKHLNGSPIDVRKIHLQVLACSKHTVQPGTPLTLVAPAQMVIPSNCLAQLIEIKTVNGKQQLVFKLIPQVSAVGESGRPTHPAQEMQHVDTEMAQPENNNVSNHSPALLTKIVDHNELPCAGPLNDVDQNNMGINTKMLFSNPHSSFDVEPMGSNSSILESRNKGSPKQNRNVIVEQPQYSEPMETNLTCDSQNGAPLASPDIVGEVTHYLEQGAFGSKITMKDLNADTQEILNQIDKESLMFSESKETLKITNTYLASEVATSKGRGSISKGDQSYVPRFNKGADVNFEATFEKSFVQLPKSVDRLPNKNIHLCDSQGLIGSSCKTAIKLIESLPNEGSKENTQHCITSSCKPLDICKASSSNDIIAASKSSDDHPITLNCSSAIIPKEMFDAEYLKCQCASIVDKGPSNSEACQSTFEHHSMCSAAVQTYSNASASTPDQGEVHCVSNSYCTLGKCEHSRIKPDLPHQQLNKWKHQINANYNEMIVREGTSQDIEINTDFGDCSNQCDLDTDKSTKDPSVDKQWPIISSVFSLSCGTNNLPDSIQWDNDQENNCTSFTSTQEILKTNLCSQTQESSKSFTVPLEKKEHISESLSHKNPVCLQIAKKDLTTTSCPPVINGNLFQLSSGVSFSKCLSLFPPLAPVPPMSFVEIPGSSANQFQQLVDNAHVLDAHQSSASLSSGLSPTSNNNTAVQCCTQMHSFVQKMSNNVPSITGNPLTGLTQNNQTKSFSFPKNNVFPNFSSVGVPFQNKSLEYVLPSAIDGVDEPSVSHNFSEAILVTSTSSGLTSNAFKQQISTFNQLPVALTKSFKPNSNSPGLSFFHQNIYNSSEKLQEETAITSASSLKVCLQPSLQSKVPLFPSSCNSVAVPKIVNCTDAAEKLKCISTSLGKTVQLPEKVKRPSTAKLQNTSLSTSPVVDNQSNRTKVQLNNSNKTSKTHPCIHKDDDTSSQSEEAVDFVNPQDAAEIENIVPNYPCENGSGNNIVEQDLPNLLLPYMQSKSEMTSSCFSVFPLCSTKSHVNLENTPPPDYLVQDTDCAKHETTYKVVPSGIVLRVLNAADDSKQKASSVSYQSVNQSQNLTPVSCSTSRKSETRASVATKKRKVRAKSNSINCSSKVRCQEKSNQDQPSNSVDRANTCNTISVKTAARQKPRLLKSSAGVPLKRKNTRKKEPDHTQDDIPLEKVRRQDSLIPVVSNDDEVLKTARKLRLKPFRESQLVKCPRRNQPVVVLNHPDVDVQEVANVMQTIGKYRGHVLKVVLSERTVISLNLKEKHQRQEFENGGILLDKLHNCKVVSPVNERHMLKMKLKKIHKNNYQIVKNVHDEHLQYKFHCWFCGRMFCGQEEWIAHGQRHLMEATRDWNDVVTIQEITKNEAES</sequence>
<dbReference type="InterPro" id="IPR036236">
    <property type="entry name" value="Znf_C2H2_sf"/>
</dbReference>
<dbReference type="PANTHER" id="PTHR24392">
    <property type="entry name" value="ZINC FINGER PROTEIN"/>
    <property type="match status" value="1"/>
</dbReference>
<protein>
    <recommendedName>
        <fullName evidence="10">C2H2-type domain-containing protein</fullName>
    </recommendedName>
</protein>
<evidence type="ECO:0000313" key="12">
    <source>
        <dbReference type="Proteomes" id="UP000288216"/>
    </source>
</evidence>
<evidence type="ECO:0000256" key="8">
    <source>
        <dbReference type="PROSITE-ProRule" id="PRU00042"/>
    </source>
</evidence>
<dbReference type="GO" id="GO:0008270">
    <property type="term" value="F:zinc ion binding"/>
    <property type="evidence" value="ECO:0007669"/>
    <property type="project" value="UniProtKB-KW"/>
</dbReference>
<feature type="region of interest" description="Disordered" evidence="9">
    <location>
        <begin position="1499"/>
        <end position="1529"/>
    </location>
</feature>
<dbReference type="InterPro" id="IPR013087">
    <property type="entry name" value="Znf_C2H2_type"/>
</dbReference>
<evidence type="ECO:0000256" key="4">
    <source>
        <dbReference type="ARBA" id="ARBA00022771"/>
    </source>
</evidence>
<proteinExistence type="predicted"/>
<evidence type="ECO:0000256" key="7">
    <source>
        <dbReference type="ARBA" id="ARBA00023242"/>
    </source>
</evidence>
<feature type="compositionally biased region" description="Polar residues" evidence="9">
    <location>
        <begin position="1458"/>
        <end position="1468"/>
    </location>
</feature>
<organism evidence="11 12">
    <name type="scientific">Scyliorhinus torazame</name>
    <name type="common">Cloudy catshark</name>
    <name type="synonym">Catulus torazame</name>
    <dbReference type="NCBI Taxonomy" id="75743"/>
    <lineage>
        <taxon>Eukaryota</taxon>
        <taxon>Metazoa</taxon>
        <taxon>Chordata</taxon>
        <taxon>Craniata</taxon>
        <taxon>Vertebrata</taxon>
        <taxon>Chondrichthyes</taxon>
        <taxon>Elasmobranchii</taxon>
        <taxon>Galeomorphii</taxon>
        <taxon>Galeoidea</taxon>
        <taxon>Carcharhiniformes</taxon>
        <taxon>Scyliorhinidae</taxon>
        <taxon>Scyliorhinus</taxon>
    </lineage>
</organism>
<name>A0A401PBJ2_SCYTO</name>